<keyword evidence="8" id="KW-1185">Reference proteome</keyword>
<dbReference type="EC" id="2.7.-.-" evidence="7"/>
<proteinExistence type="predicted"/>
<dbReference type="EMBL" id="CP063189">
    <property type="protein sequence ID" value="WCZ33434.1"/>
    <property type="molecule type" value="Genomic_DNA"/>
</dbReference>
<dbReference type="SMART" id="SM01120">
    <property type="entry name" value="Dak2"/>
    <property type="match status" value="1"/>
</dbReference>
<keyword evidence="4" id="KW-0067">ATP-binding</keyword>
<dbReference type="SUPFAM" id="SSF82549">
    <property type="entry name" value="DAK1/DegV-like"/>
    <property type="match status" value="1"/>
</dbReference>
<sequence>MSKTTRSFCNDPHDFLAEAAGGTVAAHPDAQWDASGFIHQESPVVTDAGVPAVAVISGGGSGHEPMHSGFVGRGMLAAACPGHLFTSPNAVQISEATAWADQGRGVLHVVKNYTGDVMNFTVARRMNPHIETDAVVVQEDIATDTASETGPGRRGTVATILVEKVAGAAAARGDDLPQVKNIAQWVANNSRSMAVAVEPGHLPTTGRDTFDLADGEMEVGVGIHGERGVAREQTKPARDMVAGMLPGIVQGLSLGAGDEVICLVNGLGGTTLLETHLVFGEVLQWLADRGITVRRSLTGPFVTAVNMHGVSVTLTKATDEVTALLDAPTNEPAWPRVLGTKSAFQPATMEFADKLPQAGEPNEWLSGFVERVQAGVDALTELDRIAGDGDFGHNLDAAFGDIELPLRGTDCDVLEGLAHRCLVLSGGTSGAVFGTLFSQLHQAVKDSAGGSDDGSSGRLTRASLAAGLESANDAIFELGGATYGDKTMVDALFPAMRAVAELDAEASVAEALEVARVAAIDGVRETRAQAAKKGRASYLGESTKDVPDPGAIVVCWLFGDTTDVSNF</sequence>
<dbReference type="InterPro" id="IPR050861">
    <property type="entry name" value="Dihydroxyacetone_Kinase"/>
</dbReference>
<dbReference type="PANTHER" id="PTHR28629:SF4">
    <property type="entry name" value="TRIOKINASE_FMN CYCLASE"/>
    <property type="match status" value="1"/>
</dbReference>
<evidence type="ECO:0000256" key="1">
    <source>
        <dbReference type="ARBA" id="ARBA00022679"/>
    </source>
</evidence>
<keyword evidence="2" id="KW-0547">Nucleotide-binding</keyword>
<evidence type="ECO:0000256" key="3">
    <source>
        <dbReference type="ARBA" id="ARBA00022777"/>
    </source>
</evidence>
<protein>
    <submittedName>
        <fullName evidence="7">PTS-dependent dihydroxyacetone kinase, dihydroxyacetone-binding subunit DhaK</fullName>
        <ecNumber evidence="7">2.7.-.-</ecNumber>
    </submittedName>
</protein>
<dbReference type="Gene3D" id="3.30.1180.20">
    <property type="entry name" value="Dihydroxyacetone kinase, domain 2"/>
    <property type="match status" value="1"/>
</dbReference>
<dbReference type="InterPro" id="IPR004006">
    <property type="entry name" value="DhaK_dom"/>
</dbReference>
<dbReference type="RefSeq" id="WP_022863338.1">
    <property type="nucleotide sequence ID" value="NZ_ATVG01000009.1"/>
</dbReference>
<keyword evidence="3 7" id="KW-0418">Kinase</keyword>
<dbReference type="SUPFAM" id="SSF101473">
    <property type="entry name" value="DhaL-like"/>
    <property type="match status" value="1"/>
</dbReference>
<dbReference type="Gene3D" id="3.40.50.10440">
    <property type="entry name" value="Dihydroxyacetone kinase, domain 1"/>
    <property type="match status" value="1"/>
</dbReference>
<keyword evidence="1 7" id="KW-0808">Transferase</keyword>
<dbReference type="GO" id="GO:0016301">
    <property type="term" value="F:kinase activity"/>
    <property type="evidence" value="ECO:0007669"/>
    <property type="project" value="UniProtKB-KW"/>
</dbReference>
<evidence type="ECO:0000256" key="2">
    <source>
        <dbReference type="ARBA" id="ARBA00022741"/>
    </source>
</evidence>
<dbReference type="Pfam" id="PF02734">
    <property type="entry name" value="Dak2"/>
    <property type="match status" value="1"/>
</dbReference>
<dbReference type="Gene3D" id="1.25.40.340">
    <property type="match status" value="1"/>
</dbReference>
<organism evidence="7 8">
    <name type="scientific">Corynebacterium massiliense DSM 45435</name>
    <dbReference type="NCBI Taxonomy" id="1121364"/>
    <lineage>
        <taxon>Bacteria</taxon>
        <taxon>Bacillati</taxon>
        <taxon>Actinomycetota</taxon>
        <taxon>Actinomycetes</taxon>
        <taxon>Mycobacteriales</taxon>
        <taxon>Corynebacteriaceae</taxon>
        <taxon>Corynebacterium</taxon>
    </lineage>
</organism>
<dbReference type="InterPro" id="IPR004007">
    <property type="entry name" value="DhaL_dom"/>
</dbReference>
<dbReference type="PROSITE" id="PS51480">
    <property type="entry name" value="DHAL"/>
    <property type="match status" value="1"/>
</dbReference>
<evidence type="ECO:0000256" key="4">
    <source>
        <dbReference type="ARBA" id="ARBA00022840"/>
    </source>
</evidence>
<dbReference type="NCBIfam" id="NF011049">
    <property type="entry name" value="PRK14479.1"/>
    <property type="match status" value="1"/>
</dbReference>
<evidence type="ECO:0000313" key="7">
    <source>
        <dbReference type="EMBL" id="WCZ33434.1"/>
    </source>
</evidence>
<feature type="domain" description="DhaL" evidence="5">
    <location>
        <begin position="359"/>
        <end position="563"/>
    </location>
</feature>
<dbReference type="InterPro" id="IPR036117">
    <property type="entry name" value="DhaL_dom_sf"/>
</dbReference>
<dbReference type="PANTHER" id="PTHR28629">
    <property type="entry name" value="TRIOKINASE/FMN CYCLASE"/>
    <property type="match status" value="1"/>
</dbReference>
<dbReference type="Proteomes" id="UP001220064">
    <property type="component" value="Chromosome"/>
</dbReference>
<evidence type="ECO:0000259" key="5">
    <source>
        <dbReference type="PROSITE" id="PS51480"/>
    </source>
</evidence>
<reference evidence="7 8" key="1">
    <citation type="submission" date="2020-10" db="EMBL/GenBank/DDBJ databases">
        <title>Complete genome sequence of Corynebacterium massiliense DSM 45435, type strain of Corynebacterium massiliense.</title>
        <authorList>
            <person name="Busche T."/>
            <person name="Kalinowski J."/>
            <person name="Ruckert C."/>
        </authorList>
    </citation>
    <scope>NUCLEOTIDE SEQUENCE [LARGE SCALE GENOMIC DNA]</scope>
    <source>
        <strain evidence="7 8">DSM 45435</strain>
    </source>
</reference>
<name>A0ABY7UBZ2_9CORY</name>
<evidence type="ECO:0000259" key="6">
    <source>
        <dbReference type="PROSITE" id="PS51481"/>
    </source>
</evidence>
<dbReference type="Pfam" id="PF02733">
    <property type="entry name" value="Dak1"/>
    <property type="match status" value="1"/>
</dbReference>
<accession>A0ABY7UBZ2</accession>
<feature type="domain" description="DhaK" evidence="6">
    <location>
        <begin position="11"/>
        <end position="334"/>
    </location>
</feature>
<dbReference type="PROSITE" id="PS51481">
    <property type="entry name" value="DHAK"/>
    <property type="match status" value="1"/>
</dbReference>
<gene>
    <name evidence="7" type="primary">dhaK</name>
    <name evidence="7" type="ORF">CMASS_10135</name>
</gene>
<evidence type="ECO:0000313" key="8">
    <source>
        <dbReference type="Proteomes" id="UP001220064"/>
    </source>
</evidence>